<evidence type="ECO:0000313" key="2">
    <source>
        <dbReference type="EMBL" id="OLZ51149.1"/>
    </source>
</evidence>
<proteinExistence type="predicted"/>
<dbReference type="Proteomes" id="UP000187486">
    <property type="component" value="Unassembled WGS sequence"/>
</dbReference>
<sequence>MRAGDPVVFIYDEPELGLAGGTHGTLTAIRTSDDVDFETDDGREFTTDLDMLNPLSAPPWPPAGSERERP</sequence>
<organism evidence="2 3">
    <name type="scientific">Amycolatopsis coloradensis</name>
    <dbReference type="NCBI Taxonomy" id="76021"/>
    <lineage>
        <taxon>Bacteria</taxon>
        <taxon>Bacillati</taxon>
        <taxon>Actinomycetota</taxon>
        <taxon>Actinomycetes</taxon>
        <taxon>Pseudonocardiales</taxon>
        <taxon>Pseudonocardiaceae</taxon>
        <taxon>Amycolatopsis</taxon>
    </lineage>
</organism>
<feature type="region of interest" description="Disordered" evidence="1">
    <location>
        <begin position="48"/>
        <end position="70"/>
    </location>
</feature>
<dbReference type="RefSeq" id="WP_076162269.1">
    <property type="nucleotide sequence ID" value="NZ_JBEZVB010000035.1"/>
</dbReference>
<evidence type="ECO:0008006" key="4">
    <source>
        <dbReference type="Google" id="ProtNLM"/>
    </source>
</evidence>
<comment type="caution">
    <text evidence="2">The sequence shown here is derived from an EMBL/GenBank/DDBJ whole genome shotgun (WGS) entry which is preliminary data.</text>
</comment>
<gene>
    <name evidence="2" type="ORF">BS329_18080</name>
</gene>
<evidence type="ECO:0000256" key="1">
    <source>
        <dbReference type="SAM" id="MobiDB-lite"/>
    </source>
</evidence>
<keyword evidence="3" id="KW-1185">Reference proteome</keyword>
<reference evidence="2 3" key="1">
    <citation type="submission" date="2016-01" db="EMBL/GenBank/DDBJ databases">
        <title>Amycolatopsis coloradensis genome sequencing and assembly.</title>
        <authorList>
            <person name="Mayilraj S."/>
        </authorList>
    </citation>
    <scope>NUCLEOTIDE SEQUENCE [LARGE SCALE GENOMIC DNA]</scope>
    <source>
        <strain evidence="2 3">DSM 44225</strain>
    </source>
</reference>
<dbReference type="STRING" id="76021.BS329_18080"/>
<dbReference type="EMBL" id="MQUQ01000009">
    <property type="protein sequence ID" value="OLZ51149.1"/>
    <property type="molecule type" value="Genomic_DNA"/>
</dbReference>
<name>A0A1R0KTC3_9PSEU</name>
<evidence type="ECO:0000313" key="3">
    <source>
        <dbReference type="Proteomes" id="UP000187486"/>
    </source>
</evidence>
<accession>A0A1R0KTC3</accession>
<dbReference type="AlphaFoldDB" id="A0A1R0KTC3"/>
<protein>
    <recommendedName>
        <fullName evidence="4">DUF4926 domain-containing protein</fullName>
    </recommendedName>
</protein>